<dbReference type="AlphaFoldDB" id="A0A7J6MMB8"/>
<sequence>MLRGCLQHLSEISAYGVVQPAPFSIFTDKAMVMIKPTPAVIQKINGELKVKTEGKLSWLFMNKSAEGQSGKTYDKQSMLAITLNAAKAAEILTLSPSAGGTIKPSAFSKGGAQSLTFSPVTKPSEGEADERQAVRIAATKAAQTIELDATPGELKAMQVLIESVLPALYGWRLNPMDNAAADGGQEDNAPPPPSVDDFFS</sequence>
<dbReference type="SUPFAM" id="SSF54447">
    <property type="entry name" value="ssDNA-binding transcriptional regulator domain"/>
    <property type="match status" value="1"/>
</dbReference>
<dbReference type="EMBL" id="JABANN010000087">
    <property type="protein sequence ID" value="KAF4672101.1"/>
    <property type="molecule type" value="Genomic_DNA"/>
</dbReference>
<dbReference type="GO" id="GO:0003677">
    <property type="term" value="F:DNA binding"/>
    <property type="evidence" value="ECO:0007669"/>
    <property type="project" value="InterPro"/>
</dbReference>
<organism evidence="3 7">
    <name type="scientific">Perkinsus olseni</name>
    <name type="common">Perkinsus atlanticus</name>
    <dbReference type="NCBI Taxonomy" id="32597"/>
    <lineage>
        <taxon>Eukaryota</taxon>
        <taxon>Sar</taxon>
        <taxon>Alveolata</taxon>
        <taxon>Perkinsozoa</taxon>
        <taxon>Perkinsea</taxon>
        <taxon>Perkinsida</taxon>
        <taxon>Perkinsidae</taxon>
        <taxon>Perkinsus</taxon>
    </lineage>
</organism>
<evidence type="ECO:0000313" key="3">
    <source>
        <dbReference type="EMBL" id="KAF4672101.1"/>
    </source>
</evidence>
<dbReference type="GO" id="GO:0006355">
    <property type="term" value="P:regulation of DNA-templated transcription"/>
    <property type="evidence" value="ECO:0007669"/>
    <property type="project" value="InterPro"/>
</dbReference>
<evidence type="ECO:0000313" key="7">
    <source>
        <dbReference type="Proteomes" id="UP000572268"/>
    </source>
</evidence>
<comment type="caution">
    <text evidence="3">The sequence shown here is derived from an EMBL/GenBank/DDBJ whole genome shotgun (WGS) entry which is preliminary data.</text>
</comment>
<dbReference type="Gene3D" id="2.30.31.10">
    <property type="entry name" value="Transcriptional Coactivator Pc4, Chain A"/>
    <property type="match status" value="1"/>
</dbReference>
<reference evidence="5 6" key="1">
    <citation type="submission" date="2020-04" db="EMBL/GenBank/DDBJ databases">
        <title>Perkinsus olseni comparative genomics.</title>
        <authorList>
            <person name="Bogema D.R."/>
        </authorList>
    </citation>
    <scope>NUCLEOTIDE SEQUENCE [LARGE SCALE GENOMIC DNA]</scope>
    <source>
        <strain evidence="4">00978-12</strain>
        <strain evidence="2">ATCC PRA-179</strain>
        <strain evidence="3">ATCC PRA-31</strain>
    </source>
</reference>
<evidence type="ECO:0000313" key="5">
    <source>
        <dbReference type="Proteomes" id="UP000541610"/>
    </source>
</evidence>
<dbReference type="Proteomes" id="UP000541610">
    <property type="component" value="Unassembled WGS sequence"/>
</dbReference>
<accession>A0A7J6MMB8</accession>
<evidence type="ECO:0000313" key="4">
    <source>
        <dbReference type="EMBL" id="KAF4696969.1"/>
    </source>
</evidence>
<gene>
    <name evidence="3" type="ORF">FOL46_009473</name>
    <name evidence="4" type="ORF">FOZ60_013320</name>
    <name evidence="2" type="ORF">FOZ61_010730</name>
</gene>
<evidence type="ECO:0000313" key="6">
    <source>
        <dbReference type="Proteomes" id="UP000570595"/>
    </source>
</evidence>
<dbReference type="OrthoDB" id="412599at2759"/>
<proteinExistence type="predicted"/>
<name>A0A7J6MMB8_PEROL</name>
<dbReference type="EMBL" id="JABAHT010000090">
    <property type="protein sequence ID" value="KAF4665617.1"/>
    <property type="molecule type" value="Genomic_DNA"/>
</dbReference>
<protein>
    <submittedName>
        <fullName evidence="3">Uncharacterized protein</fullName>
    </submittedName>
</protein>
<dbReference type="Proteomes" id="UP000572268">
    <property type="component" value="Unassembled WGS sequence"/>
</dbReference>
<dbReference type="EMBL" id="JABANP010000006">
    <property type="protein sequence ID" value="KAF4696969.1"/>
    <property type="molecule type" value="Genomic_DNA"/>
</dbReference>
<feature type="region of interest" description="Disordered" evidence="1">
    <location>
        <begin position="179"/>
        <end position="200"/>
    </location>
</feature>
<dbReference type="Proteomes" id="UP000570595">
    <property type="component" value="Unassembled WGS sequence"/>
</dbReference>
<evidence type="ECO:0000313" key="2">
    <source>
        <dbReference type="EMBL" id="KAF4665617.1"/>
    </source>
</evidence>
<dbReference type="InterPro" id="IPR009044">
    <property type="entry name" value="ssDNA-bd_transcriptional_reg"/>
</dbReference>
<evidence type="ECO:0000256" key="1">
    <source>
        <dbReference type="SAM" id="MobiDB-lite"/>
    </source>
</evidence>